<evidence type="ECO:0000313" key="5">
    <source>
        <dbReference type="Proteomes" id="UP001195483"/>
    </source>
</evidence>
<dbReference type="PANTHER" id="PTHR31199:SF1">
    <property type="entry name" value="ARPIN"/>
    <property type="match status" value="1"/>
</dbReference>
<name>A0AAE0TG98_9BIVA</name>
<accession>A0AAE0TG98</accession>
<feature type="compositionally biased region" description="Basic and acidic residues" evidence="3">
    <location>
        <begin position="211"/>
        <end position="224"/>
    </location>
</feature>
<comment type="similarity">
    <text evidence="1">Belongs to the Arpin family.</text>
</comment>
<keyword evidence="5" id="KW-1185">Reference proteome</keyword>
<reference evidence="4" key="2">
    <citation type="journal article" date="2021" name="Genome Biol. Evol.">
        <title>Developing a high-quality reference genome for a parasitic bivalve with doubly uniparental inheritance (Bivalvia: Unionida).</title>
        <authorList>
            <person name="Smith C.H."/>
        </authorList>
    </citation>
    <scope>NUCLEOTIDE SEQUENCE</scope>
    <source>
        <strain evidence="4">CHS0354</strain>
        <tissue evidence="4">Mantle</tissue>
    </source>
</reference>
<evidence type="ECO:0000256" key="2">
    <source>
        <dbReference type="ARBA" id="ARBA00019314"/>
    </source>
</evidence>
<dbReference type="AlphaFoldDB" id="A0AAE0TG98"/>
<reference evidence="4" key="3">
    <citation type="submission" date="2023-05" db="EMBL/GenBank/DDBJ databases">
        <authorList>
            <person name="Smith C.H."/>
        </authorList>
    </citation>
    <scope>NUCLEOTIDE SEQUENCE</scope>
    <source>
        <strain evidence="4">CHS0354</strain>
        <tissue evidence="4">Mantle</tissue>
    </source>
</reference>
<proteinExistence type="inferred from homology"/>
<reference evidence="4" key="1">
    <citation type="journal article" date="2021" name="Genome Biol. Evol.">
        <title>A High-Quality Reference Genome for a Parasitic Bivalve with Doubly Uniparental Inheritance (Bivalvia: Unionida).</title>
        <authorList>
            <person name="Smith C.H."/>
        </authorList>
    </citation>
    <scope>NUCLEOTIDE SEQUENCE</scope>
    <source>
        <strain evidence="4">CHS0354</strain>
    </source>
</reference>
<evidence type="ECO:0000256" key="1">
    <source>
        <dbReference type="ARBA" id="ARBA00008453"/>
    </source>
</evidence>
<evidence type="ECO:0000313" key="4">
    <source>
        <dbReference type="EMBL" id="KAK3609686.1"/>
    </source>
</evidence>
<dbReference type="Pfam" id="PF10574">
    <property type="entry name" value="UPF0552"/>
    <property type="match status" value="1"/>
</dbReference>
<feature type="region of interest" description="Disordered" evidence="3">
    <location>
        <begin position="204"/>
        <end position="224"/>
    </location>
</feature>
<gene>
    <name evidence="4" type="ORF">CHS0354_017539</name>
</gene>
<dbReference type="Proteomes" id="UP001195483">
    <property type="component" value="Unassembled WGS sequence"/>
</dbReference>
<dbReference type="EMBL" id="JAEAOA010001087">
    <property type="protein sequence ID" value="KAK3609686.1"/>
    <property type="molecule type" value="Genomic_DNA"/>
</dbReference>
<dbReference type="GO" id="GO:0051126">
    <property type="term" value="P:negative regulation of actin nucleation"/>
    <property type="evidence" value="ECO:0007669"/>
    <property type="project" value="InterPro"/>
</dbReference>
<organism evidence="4 5">
    <name type="scientific">Potamilus streckersoni</name>
    <dbReference type="NCBI Taxonomy" id="2493646"/>
    <lineage>
        <taxon>Eukaryota</taxon>
        <taxon>Metazoa</taxon>
        <taxon>Spiralia</taxon>
        <taxon>Lophotrochozoa</taxon>
        <taxon>Mollusca</taxon>
        <taxon>Bivalvia</taxon>
        <taxon>Autobranchia</taxon>
        <taxon>Heteroconchia</taxon>
        <taxon>Palaeoheterodonta</taxon>
        <taxon>Unionida</taxon>
        <taxon>Unionoidea</taxon>
        <taxon>Unionidae</taxon>
        <taxon>Ambleminae</taxon>
        <taxon>Lampsilini</taxon>
        <taxon>Potamilus</taxon>
    </lineage>
</organism>
<comment type="caution">
    <text evidence="4">The sequence shown here is derived from an EMBL/GenBank/DDBJ whole genome shotgun (WGS) entry which is preliminary data.</text>
</comment>
<dbReference type="PANTHER" id="PTHR31199">
    <property type="entry name" value="ARPIN"/>
    <property type="match status" value="1"/>
</dbReference>
<sequence length="224" mass="25320">MSRIYDNKPMRNLPLINIPLQGTWKEESYTSGDGLIVEGSVEGRSRFAVTDSSIHKVHYCLFHIRMNRIHRRKFDKTGREIESNFSATQKVSTGYLNSSYRLEAKGETDRLSPDEAMKVIEKADLTVHSKKYAPAGCASLWIREEKCDQFQIEDGDSVRVRTNGDGPIIFSIVKLDVQSSTVGHYSGGEQVGDSWTDKIMKMKSSTSADMEAQKEGVEKDEWDD</sequence>
<evidence type="ECO:0000256" key="3">
    <source>
        <dbReference type="SAM" id="MobiDB-lite"/>
    </source>
</evidence>
<dbReference type="InterPro" id="IPR018889">
    <property type="entry name" value="Arpin"/>
</dbReference>
<protein>
    <recommendedName>
        <fullName evidence="2">Arpin</fullName>
    </recommendedName>
</protein>